<evidence type="ECO:0000256" key="1">
    <source>
        <dbReference type="SAM" id="Coils"/>
    </source>
</evidence>
<sequence>MKLIRLACNQTSFRTIRFRPEGLTLIVGDGSKTKREEGSSNGVGKTLALGLVHHCLGANANPELTAAVPDWMFRLEFSIGKREHLIERSGDGKRILLNGKKQRGVKELRAWLDENGPFNLGANIKGLTFRSLVTRFGRYYREDCSEPLRTKKESEYDGLLRSLYLLGADCSLIVNKRNHKIELDRIKKSADNWKEDDVLKEIFRAGANPKVKSEWLDQEIPRIRSDLEAFQVAEDYRQIELQAGDLTKRLREVEKKQAVLNFQIDGIDKMLFEQPDISRSDLLALYEGLQSTFKPEALAHFEAVEAFHNGLSANRKQRLEKDRLALLAQQTQLEEERKQTARERDKHLQSLQGKRALDEYASLARKLAAMEEERERLDHFLTFSHKLQDRQQEIKERMVQEDREAADYARANPLESADKRFQTLAGRLYPNLPSGIVLENNSSENQKRYDLTVHLEGDGSDGINDARIICFDWMLLMRGANHSMDFLWHDNRLFADMDPRPRAAWFSNVMRSIAETGKQYIATINTENYQSMLEFLPEPEKQTMREATRLTLRGDKPENKLLGIQFGRSKP</sequence>
<dbReference type="AlphaFoldDB" id="A0A451A1Y4"/>
<dbReference type="Pfam" id="PF10088">
    <property type="entry name" value="DUF2326"/>
    <property type="match status" value="1"/>
</dbReference>
<dbReference type="EMBL" id="CAADFV010000194">
    <property type="protein sequence ID" value="VFK69352.1"/>
    <property type="molecule type" value="Genomic_DNA"/>
</dbReference>
<keyword evidence="1" id="KW-0175">Coiled coil</keyword>
<evidence type="ECO:0000259" key="2">
    <source>
        <dbReference type="Pfam" id="PF10088"/>
    </source>
</evidence>
<protein>
    <submittedName>
        <fullName evidence="3">Uncharacterized protein YydD, contains DUF2326 domain</fullName>
    </submittedName>
</protein>
<feature type="coiled-coil region" evidence="1">
    <location>
        <begin position="316"/>
        <end position="373"/>
    </location>
</feature>
<accession>A0A451A1Y4</accession>
<dbReference type="InterPro" id="IPR018760">
    <property type="entry name" value="DUF2326"/>
</dbReference>
<dbReference type="EMBL" id="CAADFY010000197">
    <property type="protein sequence ID" value="VFK60046.1"/>
    <property type="molecule type" value="Genomic_DNA"/>
</dbReference>
<organism evidence="3">
    <name type="scientific">Candidatus Kentrum sp. TUN</name>
    <dbReference type="NCBI Taxonomy" id="2126343"/>
    <lineage>
        <taxon>Bacteria</taxon>
        <taxon>Pseudomonadati</taxon>
        <taxon>Pseudomonadota</taxon>
        <taxon>Gammaproteobacteria</taxon>
        <taxon>Candidatus Kentrum</taxon>
    </lineage>
</organism>
<name>A0A451A1Y4_9GAMM</name>
<gene>
    <name evidence="4" type="ORF">BECKTUN1418E_GA0071001_11944</name>
    <name evidence="3" type="ORF">BECKTUN1418F_GA0071002_11974</name>
</gene>
<proteinExistence type="predicted"/>
<feature type="domain" description="DUF2326" evidence="2">
    <location>
        <begin position="427"/>
        <end position="566"/>
    </location>
</feature>
<evidence type="ECO:0000313" key="3">
    <source>
        <dbReference type="EMBL" id="VFK60046.1"/>
    </source>
</evidence>
<reference evidence="3" key="1">
    <citation type="submission" date="2019-02" db="EMBL/GenBank/DDBJ databases">
        <authorList>
            <person name="Gruber-Vodicka R. H."/>
            <person name="Seah K. B. B."/>
        </authorList>
    </citation>
    <scope>NUCLEOTIDE SEQUENCE</scope>
    <source>
        <strain evidence="4">BECK_BY2</strain>
        <strain evidence="3">BECK_BY3</strain>
    </source>
</reference>
<evidence type="ECO:0000313" key="4">
    <source>
        <dbReference type="EMBL" id="VFK69352.1"/>
    </source>
</evidence>